<feature type="compositionally biased region" description="Polar residues" evidence="1">
    <location>
        <begin position="24"/>
        <end position="46"/>
    </location>
</feature>
<dbReference type="InParanoid" id="A0A067LUB4"/>
<accession>A0A067LUB4</accession>
<keyword evidence="3" id="KW-1185">Reference proteome</keyword>
<feature type="region of interest" description="Disordered" evidence="1">
    <location>
        <begin position="1"/>
        <end position="79"/>
    </location>
</feature>
<feature type="compositionally biased region" description="Basic and acidic residues" evidence="1">
    <location>
        <begin position="49"/>
        <end position="58"/>
    </location>
</feature>
<name>A0A067LUB4_BOTB1</name>
<proteinExistence type="predicted"/>
<organism evidence="2 3">
    <name type="scientific">Botryobasidium botryosum (strain FD-172 SS1)</name>
    <dbReference type="NCBI Taxonomy" id="930990"/>
    <lineage>
        <taxon>Eukaryota</taxon>
        <taxon>Fungi</taxon>
        <taxon>Dikarya</taxon>
        <taxon>Basidiomycota</taxon>
        <taxon>Agaricomycotina</taxon>
        <taxon>Agaricomycetes</taxon>
        <taxon>Cantharellales</taxon>
        <taxon>Botryobasidiaceae</taxon>
        <taxon>Botryobasidium</taxon>
    </lineage>
</organism>
<evidence type="ECO:0000256" key="1">
    <source>
        <dbReference type="SAM" id="MobiDB-lite"/>
    </source>
</evidence>
<evidence type="ECO:0000313" key="2">
    <source>
        <dbReference type="EMBL" id="KDQ06878.1"/>
    </source>
</evidence>
<dbReference type="HOGENOM" id="CLU_1471559_0_0_1"/>
<evidence type="ECO:0000313" key="3">
    <source>
        <dbReference type="Proteomes" id="UP000027195"/>
    </source>
</evidence>
<dbReference type="EMBL" id="KL198120">
    <property type="protein sequence ID" value="KDQ06878.1"/>
    <property type="molecule type" value="Genomic_DNA"/>
</dbReference>
<dbReference type="Proteomes" id="UP000027195">
    <property type="component" value="Unassembled WGS sequence"/>
</dbReference>
<protein>
    <submittedName>
        <fullName evidence="2">Uncharacterized protein</fullName>
    </submittedName>
</protein>
<dbReference type="AlphaFoldDB" id="A0A067LUB4"/>
<feature type="non-terminal residue" evidence="2">
    <location>
        <position position="1"/>
    </location>
</feature>
<sequence>AVFNTTTADQSREARTEPDGATCTRPSNPASGPRSEYSNPSRSTLAGSDLKRSSDAPETHAPLALAGTRAPGELSASSRGRASAEAGIWEPSQGSGGALLFFRARPLRLLCALYRVQPVLRWRPTERPGATRPAWVGIHSSLTVVSVVLETRRDKSRRRMRPRTVLECTLRLAITSPYLGLFGG</sequence>
<reference evidence="3" key="1">
    <citation type="journal article" date="2014" name="Proc. Natl. Acad. Sci. U.S.A.">
        <title>Extensive sampling of basidiomycete genomes demonstrates inadequacy of the white-rot/brown-rot paradigm for wood decay fungi.</title>
        <authorList>
            <person name="Riley R."/>
            <person name="Salamov A.A."/>
            <person name="Brown D.W."/>
            <person name="Nagy L.G."/>
            <person name="Floudas D."/>
            <person name="Held B.W."/>
            <person name="Levasseur A."/>
            <person name="Lombard V."/>
            <person name="Morin E."/>
            <person name="Otillar R."/>
            <person name="Lindquist E.A."/>
            <person name="Sun H."/>
            <person name="LaButti K.M."/>
            <person name="Schmutz J."/>
            <person name="Jabbour D."/>
            <person name="Luo H."/>
            <person name="Baker S.E."/>
            <person name="Pisabarro A.G."/>
            <person name="Walton J.D."/>
            <person name="Blanchette R.A."/>
            <person name="Henrissat B."/>
            <person name="Martin F."/>
            <person name="Cullen D."/>
            <person name="Hibbett D.S."/>
            <person name="Grigoriev I.V."/>
        </authorList>
    </citation>
    <scope>NUCLEOTIDE SEQUENCE [LARGE SCALE GENOMIC DNA]</scope>
    <source>
        <strain evidence="3">FD-172 SS1</strain>
    </source>
</reference>
<dbReference type="OrthoDB" id="3269752at2759"/>
<gene>
    <name evidence="2" type="ORF">BOTBODRAFT_232619</name>
</gene>